<organism evidence="2 3">
    <name type="scientific">Devosia nanyangense</name>
    <dbReference type="NCBI Taxonomy" id="1228055"/>
    <lineage>
        <taxon>Bacteria</taxon>
        <taxon>Pseudomonadati</taxon>
        <taxon>Pseudomonadota</taxon>
        <taxon>Alphaproteobacteria</taxon>
        <taxon>Hyphomicrobiales</taxon>
        <taxon>Devosiaceae</taxon>
        <taxon>Devosia</taxon>
    </lineage>
</organism>
<evidence type="ECO:0008006" key="4">
    <source>
        <dbReference type="Google" id="ProtNLM"/>
    </source>
</evidence>
<name>A0A933L3M0_9HYPH</name>
<evidence type="ECO:0000313" key="2">
    <source>
        <dbReference type="EMBL" id="MBI4921851.1"/>
    </source>
</evidence>
<evidence type="ECO:0000313" key="3">
    <source>
        <dbReference type="Proteomes" id="UP000782610"/>
    </source>
</evidence>
<feature type="signal peptide" evidence="1">
    <location>
        <begin position="1"/>
        <end position="22"/>
    </location>
</feature>
<comment type="caution">
    <text evidence="2">The sequence shown here is derived from an EMBL/GenBank/DDBJ whole genome shotgun (WGS) entry which is preliminary data.</text>
</comment>
<keyword evidence="1" id="KW-0732">Signal</keyword>
<dbReference type="EMBL" id="JACRAF010000025">
    <property type="protein sequence ID" value="MBI4921851.1"/>
    <property type="molecule type" value="Genomic_DNA"/>
</dbReference>
<feature type="chain" id="PRO_5037626803" description="DUF2793 domain-containing protein" evidence="1">
    <location>
        <begin position="23"/>
        <end position="580"/>
    </location>
</feature>
<gene>
    <name evidence="2" type="ORF">HY834_08885</name>
</gene>
<dbReference type="Proteomes" id="UP000782610">
    <property type="component" value="Unassembled WGS sequence"/>
</dbReference>
<accession>A0A933L3M0</accession>
<reference evidence="2" key="1">
    <citation type="submission" date="2020-07" db="EMBL/GenBank/DDBJ databases">
        <title>Huge and variable diversity of episymbiotic CPR bacteria and DPANN archaea in groundwater ecosystems.</title>
        <authorList>
            <person name="He C.Y."/>
            <person name="Keren R."/>
            <person name="Whittaker M."/>
            <person name="Farag I.F."/>
            <person name="Doudna J."/>
            <person name="Cate J.H.D."/>
            <person name="Banfield J.F."/>
        </authorList>
    </citation>
    <scope>NUCLEOTIDE SEQUENCE</scope>
    <source>
        <strain evidence="2">NC_groundwater_1586_Pr3_B-0.1um_66_15</strain>
    </source>
</reference>
<evidence type="ECO:0000256" key="1">
    <source>
        <dbReference type="SAM" id="SignalP"/>
    </source>
</evidence>
<sequence>MNLKRLLAAALFALASIPAAFAGQATHEMPTAGPMPFGTFVTSWLNPALAAIISNKSGATAPAVTGQPSAYQWWVDTSTTPKTLKIWDGASWLALATIDTTGHLLALVPTTIELGHASDTTLSRVSAGTVQIEGVTVVTTSNTTTESNKTFVAPALGTPASAVLTNATGLPISTGVSGLGANVATALATPSGANLAAALTDETGTGSPVFGTGPQISTIELGHASDTTLARVSAGVASIEGSTILTAATGQPLDADLTALAGLISAADKLPYFTGAGTAGVADFSATARTLVDDASTSAMRTTLGLAIGADVQAFHARLTDVAAPTYAQGDILYFNGTNLVNLAPGTSGQFLKTNGAGANPSYATIPGGGDMLGANNLSDLVSASTARTNLGLGTAATANTGTSGATIPLLDGANTWSAAQSFSTSAVDLAIGQMAFPAAQNASAGANTFDDYEENTWTPVITFGGSATGVTGTLTGRYTKIGRMVFLKGRIDLTNNGSGTGNAVITNLPFTSSNTDYPVFFGYWGGTSGIVGNITGYVGLSGTTITLQMGGATASANVTDTNLPNTADIMFSTAYEAAN</sequence>
<proteinExistence type="predicted"/>
<dbReference type="AlphaFoldDB" id="A0A933L3M0"/>
<protein>
    <recommendedName>
        <fullName evidence="4">DUF2793 domain-containing protein</fullName>
    </recommendedName>
</protein>